<name>A0A7Y0AD40_9BACT</name>
<accession>A0A7Y0AD40</accession>
<dbReference type="AlphaFoldDB" id="A0A7Y0AD40"/>
<evidence type="ECO:0000313" key="1">
    <source>
        <dbReference type="EMBL" id="NML65149.1"/>
    </source>
</evidence>
<evidence type="ECO:0000313" key="2">
    <source>
        <dbReference type="Proteomes" id="UP000559626"/>
    </source>
</evidence>
<reference evidence="1 2" key="1">
    <citation type="submission" date="2020-04" db="EMBL/GenBank/DDBJ databases">
        <title>Hymenobacter polaris sp. nov., isolated from Arctic soil.</title>
        <authorList>
            <person name="Dahal R.H."/>
        </authorList>
    </citation>
    <scope>NUCLEOTIDE SEQUENCE [LARGE SCALE GENOMIC DNA]</scope>
    <source>
        <strain evidence="1 2">RP-2-7</strain>
    </source>
</reference>
<gene>
    <name evidence="1" type="ORF">HHL22_08020</name>
</gene>
<protein>
    <recommendedName>
        <fullName evidence="3">Lipocalin-like domain-containing protein</fullName>
    </recommendedName>
</protein>
<evidence type="ECO:0008006" key="3">
    <source>
        <dbReference type="Google" id="ProtNLM"/>
    </source>
</evidence>
<comment type="caution">
    <text evidence="1">The sequence shown here is derived from an EMBL/GenBank/DDBJ whole genome shotgun (WGS) entry which is preliminary data.</text>
</comment>
<dbReference type="Proteomes" id="UP000559626">
    <property type="component" value="Unassembled WGS sequence"/>
</dbReference>
<keyword evidence="2" id="KW-1185">Reference proteome</keyword>
<dbReference type="EMBL" id="JABBGH010000001">
    <property type="protein sequence ID" value="NML65149.1"/>
    <property type="molecule type" value="Genomic_DNA"/>
</dbReference>
<organism evidence="1 2">
    <name type="scientific">Hymenobacter polaris</name>
    <dbReference type="NCBI Taxonomy" id="2682546"/>
    <lineage>
        <taxon>Bacteria</taxon>
        <taxon>Pseudomonadati</taxon>
        <taxon>Bacteroidota</taxon>
        <taxon>Cytophagia</taxon>
        <taxon>Cytophagales</taxon>
        <taxon>Hymenobacteraceae</taxon>
        <taxon>Hymenobacter</taxon>
    </lineage>
</organism>
<proteinExistence type="predicted"/>
<dbReference type="RefSeq" id="WP_169530401.1">
    <property type="nucleotide sequence ID" value="NZ_JABBGH010000001.1"/>
</dbReference>
<sequence>MKHFLLAAGLLGLLANCSRNGDEPAPIPAPLLAGHWVADAVYSKPITDYGNIYLRQLASSGKVELDGTILTVSPAAFLGGAATASASTSYSLQLPLLSYASQASGAGAVDSFLHVTATSFVWHHYQYAPNPSAPAYYPGDLVFATFHR</sequence>